<organism evidence="1 2">
    <name type="scientific">Phytophthora nicotianae P1976</name>
    <dbReference type="NCBI Taxonomy" id="1317066"/>
    <lineage>
        <taxon>Eukaryota</taxon>
        <taxon>Sar</taxon>
        <taxon>Stramenopiles</taxon>
        <taxon>Oomycota</taxon>
        <taxon>Peronosporomycetes</taxon>
        <taxon>Peronosporales</taxon>
        <taxon>Peronosporaceae</taxon>
        <taxon>Phytophthora</taxon>
    </lineage>
</organism>
<dbReference type="GO" id="GO:0005576">
    <property type="term" value="C:extracellular region"/>
    <property type="evidence" value="ECO:0007669"/>
    <property type="project" value="UniProtKB-SubCell"/>
</dbReference>
<accession>A0A081B4G1</accession>
<sequence>MTTTDLDLIAESHSSANVKRFLRSQSDVEERLQGNNMFNLEKFKRASDDANYAKSLFPEMETIWTRMDDVYKTFKAMGFATDKQLSQVYKDYRAWLKIHHPSKDTELTSAQAFLFDASRIDRAKSNSALAQRLFAKWKASGLDEGPVYQKLWIMGLENDNAVYKLYTDYVLWLDKNFPLPLKSTP</sequence>
<dbReference type="OrthoDB" id="94805at2759"/>
<protein>
    <submittedName>
        <fullName evidence="1">Uncharacterized protein</fullName>
    </submittedName>
</protein>
<reference evidence="1 2" key="1">
    <citation type="submission" date="2013-11" db="EMBL/GenBank/DDBJ databases">
        <title>The Genome Sequence of Phytophthora parasitica P1976.</title>
        <authorList>
            <consortium name="The Broad Institute Genomics Platform"/>
            <person name="Russ C."/>
            <person name="Tyler B."/>
            <person name="Panabieres F."/>
            <person name="Shan W."/>
            <person name="Tripathy S."/>
            <person name="Grunwald N."/>
            <person name="Machado M."/>
            <person name="Johnson C.S."/>
            <person name="Walker B."/>
            <person name="Young S."/>
            <person name="Zeng Q."/>
            <person name="Gargeya S."/>
            <person name="Fitzgerald M."/>
            <person name="Haas B."/>
            <person name="Abouelleil A."/>
            <person name="Allen A.W."/>
            <person name="Alvarado L."/>
            <person name="Arachchi H.M."/>
            <person name="Berlin A.M."/>
            <person name="Chapman S.B."/>
            <person name="Gainer-Dewar J."/>
            <person name="Goldberg J."/>
            <person name="Griggs A."/>
            <person name="Gujja S."/>
            <person name="Hansen M."/>
            <person name="Howarth C."/>
            <person name="Imamovic A."/>
            <person name="Ireland A."/>
            <person name="Larimer J."/>
            <person name="McCowan C."/>
            <person name="Murphy C."/>
            <person name="Pearson M."/>
            <person name="Poon T.W."/>
            <person name="Priest M."/>
            <person name="Roberts A."/>
            <person name="Saif S."/>
            <person name="Shea T."/>
            <person name="Sisk P."/>
            <person name="Sykes S."/>
            <person name="Wortman J."/>
            <person name="Nusbaum C."/>
            <person name="Birren B."/>
        </authorList>
    </citation>
    <scope>NUCLEOTIDE SEQUENCE [LARGE SCALE GENOMIC DNA]</scope>
    <source>
        <strain evidence="1 2">P1976</strain>
    </source>
</reference>
<proteinExistence type="predicted"/>
<evidence type="ECO:0000313" key="2">
    <source>
        <dbReference type="Proteomes" id="UP000028582"/>
    </source>
</evidence>
<comment type="caution">
    <text evidence="1">The sequence shown here is derived from an EMBL/GenBank/DDBJ whole genome shotgun (WGS) entry which is preliminary data.</text>
</comment>
<dbReference type="AlphaFoldDB" id="A0A081B4G1"/>
<evidence type="ECO:0000313" key="1">
    <source>
        <dbReference type="EMBL" id="ETO86022.1"/>
    </source>
</evidence>
<name>A0A081B4G1_PHYNI</name>
<dbReference type="EMBL" id="ANJA01000097">
    <property type="protein sequence ID" value="ETO86022.1"/>
    <property type="molecule type" value="Genomic_DNA"/>
</dbReference>
<gene>
    <name evidence="1" type="ORF">F444_00414</name>
</gene>
<dbReference type="Proteomes" id="UP000028582">
    <property type="component" value="Unassembled WGS sequence"/>
</dbReference>